<accession>A0A4V6DWJ5</accession>
<proteinExistence type="predicted"/>
<dbReference type="AlphaFoldDB" id="A0A4V6DWJ5"/>
<dbReference type="RefSeq" id="WP_137622084.1">
    <property type="nucleotide sequence ID" value="NZ_NXMA01000005.1"/>
</dbReference>
<organism evidence="1 2">
    <name type="scientific">Campylobacter aviculae</name>
    <dbReference type="NCBI Taxonomy" id="2510190"/>
    <lineage>
        <taxon>Bacteria</taxon>
        <taxon>Pseudomonadati</taxon>
        <taxon>Campylobacterota</taxon>
        <taxon>Epsilonproteobacteria</taxon>
        <taxon>Campylobacterales</taxon>
        <taxon>Campylobacteraceae</taxon>
        <taxon>Campylobacter</taxon>
    </lineage>
</organism>
<dbReference type="InterPro" id="IPR011067">
    <property type="entry name" value="Plasmid_toxin/cell-grow_inhib"/>
</dbReference>
<dbReference type="OrthoDB" id="5325266at2"/>
<comment type="caution">
    <text evidence="1">The sequence shown here is derived from an EMBL/GenBank/DDBJ whole genome shotgun (WGS) entry which is preliminary data.</text>
</comment>
<dbReference type="EMBL" id="NXMA01000005">
    <property type="protein sequence ID" value="TKX32412.1"/>
    <property type="molecule type" value="Genomic_DNA"/>
</dbReference>
<dbReference type="InterPro" id="IPR003477">
    <property type="entry name" value="PemK-like"/>
</dbReference>
<name>A0A4V6DWJ5_9BACT</name>
<sequence length="152" mass="17657">MDTDQYDKWNKHKKKLNNIKLTKKAKVKKIYWLSLGLNVGAEVYGKDEFFTRPVLVLNSFYNGTFLGIPLSSKTKNKKGFLFHKFKDNKGTLQVALLGQMRVFDTKRIRTYIGKINNDDFEKIKNKIAEKIISPARRQGNSKNEPIPFISEK</sequence>
<protein>
    <submittedName>
        <fullName evidence="1">Toxin-antitoxin system protein</fullName>
    </submittedName>
</protein>
<evidence type="ECO:0000313" key="2">
    <source>
        <dbReference type="Proteomes" id="UP000310353"/>
    </source>
</evidence>
<evidence type="ECO:0000313" key="1">
    <source>
        <dbReference type="EMBL" id="TKX32412.1"/>
    </source>
</evidence>
<dbReference type="Proteomes" id="UP000310353">
    <property type="component" value="Unassembled WGS sequence"/>
</dbReference>
<dbReference type="GO" id="GO:0003677">
    <property type="term" value="F:DNA binding"/>
    <property type="evidence" value="ECO:0007669"/>
    <property type="project" value="InterPro"/>
</dbReference>
<dbReference type="SUPFAM" id="SSF50118">
    <property type="entry name" value="Cell growth inhibitor/plasmid maintenance toxic component"/>
    <property type="match status" value="1"/>
</dbReference>
<reference evidence="1 2" key="1">
    <citation type="submission" date="2018-05" db="EMBL/GenBank/DDBJ databases">
        <title>Novel Campyloabacter and Helicobacter Species and Strains.</title>
        <authorList>
            <person name="Mannion A.J."/>
            <person name="Shen Z."/>
            <person name="Fox J.G."/>
        </authorList>
    </citation>
    <scope>NUCLEOTIDE SEQUENCE [LARGE SCALE GENOMIC DNA]</scope>
    <source>
        <strain evidence="2">MIT17-670</strain>
    </source>
</reference>
<keyword evidence="2" id="KW-1185">Reference proteome</keyword>
<dbReference type="Pfam" id="PF02452">
    <property type="entry name" value="PemK_toxin"/>
    <property type="match status" value="1"/>
</dbReference>
<dbReference type="Gene3D" id="2.30.30.110">
    <property type="match status" value="1"/>
</dbReference>
<gene>
    <name evidence="1" type="ORF">CQA76_03560</name>
</gene>